<feature type="compositionally biased region" description="Basic and acidic residues" evidence="1">
    <location>
        <begin position="239"/>
        <end position="249"/>
    </location>
</feature>
<gene>
    <name evidence="2" type="ORF">U9M48_029590</name>
</gene>
<feature type="region of interest" description="Disordered" evidence="1">
    <location>
        <begin position="1"/>
        <end position="56"/>
    </location>
</feature>
<dbReference type="Proteomes" id="UP001341281">
    <property type="component" value="Chromosome 06"/>
</dbReference>
<proteinExistence type="predicted"/>
<sequence>MAEVTEAAADGGDGGGLGEDAEVVVLGRGDGAEEDEERLERDTRLSRASNPRITGPRLRSTVQGALCAFRVAAHVTGPTAHGQETNHGSPVRLCNPSMRFDTVLTANSVTPPTPSAVAPVAPPTASAAAPAQLATSSSSSTICTPSNVRVLSGNVRGSSARTGFGTGAGAGVPREASRVEGERGKLAKGQRKRRSRNGATVVVAGALGSSGKVGNGGGERRREEPAAAEEANRKRHGVRHVDSRDKKSF</sequence>
<dbReference type="EMBL" id="CP144750">
    <property type="protein sequence ID" value="WVZ82317.1"/>
    <property type="molecule type" value="Genomic_DNA"/>
</dbReference>
<feature type="compositionally biased region" description="Low complexity" evidence="1">
    <location>
        <begin position="1"/>
        <end position="10"/>
    </location>
</feature>
<feature type="region of interest" description="Disordered" evidence="1">
    <location>
        <begin position="162"/>
        <end position="249"/>
    </location>
</feature>
<reference evidence="2 3" key="1">
    <citation type="submission" date="2024-02" db="EMBL/GenBank/DDBJ databases">
        <title>High-quality chromosome-scale genome assembly of Pensacola bahiagrass (Paspalum notatum Flugge var. saurae).</title>
        <authorList>
            <person name="Vega J.M."/>
            <person name="Podio M."/>
            <person name="Orjuela J."/>
            <person name="Siena L.A."/>
            <person name="Pessino S.C."/>
            <person name="Combes M.C."/>
            <person name="Mariac C."/>
            <person name="Albertini E."/>
            <person name="Pupilli F."/>
            <person name="Ortiz J.P.A."/>
            <person name="Leblanc O."/>
        </authorList>
    </citation>
    <scope>NUCLEOTIDE SEQUENCE [LARGE SCALE GENOMIC DNA]</scope>
    <source>
        <strain evidence="2">R1</strain>
        <tissue evidence="2">Leaf</tissue>
    </source>
</reference>
<evidence type="ECO:0000313" key="3">
    <source>
        <dbReference type="Proteomes" id="UP001341281"/>
    </source>
</evidence>
<dbReference type="AlphaFoldDB" id="A0AAQ3X1R2"/>
<evidence type="ECO:0000313" key="2">
    <source>
        <dbReference type="EMBL" id="WVZ82317.1"/>
    </source>
</evidence>
<organism evidence="2 3">
    <name type="scientific">Paspalum notatum var. saurae</name>
    <dbReference type="NCBI Taxonomy" id="547442"/>
    <lineage>
        <taxon>Eukaryota</taxon>
        <taxon>Viridiplantae</taxon>
        <taxon>Streptophyta</taxon>
        <taxon>Embryophyta</taxon>
        <taxon>Tracheophyta</taxon>
        <taxon>Spermatophyta</taxon>
        <taxon>Magnoliopsida</taxon>
        <taxon>Liliopsida</taxon>
        <taxon>Poales</taxon>
        <taxon>Poaceae</taxon>
        <taxon>PACMAD clade</taxon>
        <taxon>Panicoideae</taxon>
        <taxon>Andropogonodae</taxon>
        <taxon>Paspaleae</taxon>
        <taxon>Paspalinae</taxon>
        <taxon>Paspalum</taxon>
    </lineage>
</organism>
<protein>
    <submittedName>
        <fullName evidence="2">Uncharacterized protein</fullName>
    </submittedName>
</protein>
<evidence type="ECO:0000256" key="1">
    <source>
        <dbReference type="SAM" id="MobiDB-lite"/>
    </source>
</evidence>
<feature type="compositionally biased region" description="Basic residues" evidence="1">
    <location>
        <begin position="186"/>
        <end position="196"/>
    </location>
</feature>
<keyword evidence="3" id="KW-1185">Reference proteome</keyword>
<accession>A0AAQ3X1R2</accession>
<name>A0AAQ3X1R2_PASNO</name>
<feature type="compositionally biased region" description="Basic and acidic residues" evidence="1">
    <location>
        <begin position="175"/>
        <end position="185"/>
    </location>
</feature>